<feature type="active site" description="Charge relay system" evidence="3">
    <location>
        <position position="421"/>
    </location>
</feature>
<feature type="active site" description="Acyl-ester intermediate" evidence="3">
    <location>
        <position position="208"/>
    </location>
</feature>
<dbReference type="InterPro" id="IPR050309">
    <property type="entry name" value="Type-B_Carboxylest/Lipase"/>
</dbReference>
<dbReference type="EMBL" id="CP000473">
    <property type="protein sequence ID" value="ABJ87692.1"/>
    <property type="molecule type" value="Genomic_DNA"/>
</dbReference>
<organism evidence="6">
    <name type="scientific">Solibacter usitatus (strain Ellin6076)</name>
    <dbReference type="NCBI Taxonomy" id="234267"/>
    <lineage>
        <taxon>Bacteria</taxon>
        <taxon>Pseudomonadati</taxon>
        <taxon>Acidobacteriota</taxon>
        <taxon>Terriglobia</taxon>
        <taxon>Bryobacterales</taxon>
        <taxon>Solibacteraceae</taxon>
        <taxon>Candidatus Solibacter</taxon>
    </lineage>
</organism>
<gene>
    <name evidence="6" type="ordered locus">Acid_6772</name>
</gene>
<dbReference type="InterPro" id="IPR000997">
    <property type="entry name" value="Cholinesterase"/>
</dbReference>
<dbReference type="STRING" id="234267.Acid_6772"/>
<dbReference type="PANTHER" id="PTHR11559">
    <property type="entry name" value="CARBOXYLESTERASE"/>
    <property type="match status" value="1"/>
</dbReference>
<feature type="active site" description="Charge relay system" evidence="3">
    <location>
        <position position="326"/>
    </location>
</feature>
<dbReference type="PRINTS" id="PR00878">
    <property type="entry name" value="CHOLNESTRASE"/>
</dbReference>
<evidence type="ECO:0000256" key="4">
    <source>
        <dbReference type="RuleBase" id="RU361235"/>
    </source>
</evidence>
<dbReference type="InterPro" id="IPR029058">
    <property type="entry name" value="AB_hydrolase_fold"/>
</dbReference>
<dbReference type="Gene3D" id="3.40.50.1820">
    <property type="entry name" value="alpha/beta hydrolase"/>
    <property type="match status" value="1"/>
</dbReference>
<evidence type="ECO:0000259" key="5">
    <source>
        <dbReference type="Pfam" id="PF00135"/>
    </source>
</evidence>
<dbReference type="PROSITE" id="PS00941">
    <property type="entry name" value="CARBOXYLESTERASE_B_2"/>
    <property type="match status" value="1"/>
</dbReference>
<dbReference type="OrthoDB" id="9775851at2"/>
<evidence type="ECO:0000256" key="3">
    <source>
        <dbReference type="PIRSR" id="PIRSR600997-1"/>
    </source>
</evidence>
<dbReference type="InterPro" id="IPR002018">
    <property type="entry name" value="CarbesteraseB"/>
</dbReference>
<name>Q01RM8_SOLUE</name>
<dbReference type="InterPro" id="IPR019826">
    <property type="entry name" value="Carboxylesterase_B_AS"/>
</dbReference>
<dbReference type="InterPro" id="IPR019819">
    <property type="entry name" value="Carboxylesterase_B_CS"/>
</dbReference>
<protein>
    <recommendedName>
        <fullName evidence="4">Carboxylic ester hydrolase</fullName>
        <ecNumber evidence="4">3.1.1.-</ecNumber>
    </recommendedName>
</protein>
<keyword evidence="2 4" id="KW-0378">Hydrolase</keyword>
<reference evidence="6" key="1">
    <citation type="submission" date="2006-10" db="EMBL/GenBank/DDBJ databases">
        <title>Complete sequence of Solibacter usitatus Ellin6076.</title>
        <authorList>
            <consortium name="US DOE Joint Genome Institute"/>
            <person name="Copeland A."/>
            <person name="Lucas S."/>
            <person name="Lapidus A."/>
            <person name="Barry K."/>
            <person name="Detter J.C."/>
            <person name="Glavina del Rio T."/>
            <person name="Hammon N."/>
            <person name="Israni S."/>
            <person name="Dalin E."/>
            <person name="Tice H."/>
            <person name="Pitluck S."/>
            <person name="Thompson L.S."/>
            <person name="Brettin T."/>
            <person name="Bruce D."/>
            <person name="Han C."/>
            <person name="Tapia R."/>
            <person name="Gilna P."/>
            <person name="Schmutz J."/>
            <person name="Larimer F."/>
            <person name="Land M."/>
            <person name="Hauser L."/>
            <person name="Kyrpides N."/>
            <person name="Mikhailova N."/>
            <person name="Janssen P.H."/>
            <person name="Kuske C.R."/>
            <person name="Richardson P."/>
        </authorList>
    </citation>
    <scope>NUCLEOTIDE SEQUENCE</scope>
    <source>
        <strain evidence="6">Ellin6076</strain>
    </source>
</reference>
<dbReference type="ESTHER" id="solue-q01rm8">
    <property type="family name" value="Carb_B_Bacteria"/>
</dbReference>
<keyword evidence="4" id="KW-0732">Signal</keyword>
<evidence type="ECO:0000256" key="1">
    <source>
        <dbReference type="ARBA" id="ARBA00005964"/>
    </source>
</evidence>
<feature type="chain" id="PRO_5005142350" description="Carboxylic ester hydrolase" evidence="4">
    <location>
        <begin position="23"/>
        <end position="515"/>
    </location>
</feature>
<sequence precursor="true">MRTHIRPLVATCLLWAATAAPSADSGPEVAVSGGKIQGRLASYGGAVFQGIPFAQPPTGELRWREPLPVKSWTGVRAATAFGAPCMQGGSGKSSEDCLYLNIWTPEWPSKSRHAVMVWFHGGGNFAGAATDPLFDGEILARHGVVLVTSQYRLGVFGFFAHPELAKESPHHVSGNYGLLDQIAALQWVRNNIAKFGGDPGNVTIFGESAGSLDVNVLMASPLGRGLFHRVIGQSGPVVAPPPLTEAEKKGEALALKLTTSGQPGLRGMRALSSAELQKATGQGLSFLGPTLGVVVDGWVFPESPMKVFASGKEHRAGLLLGNNARELQRPFFPMTGTLTQAITEQYGPLADRALALYGLNSGAEPQPDPILGTAMAQWATDSQFRCGSVAELVWHTGAGSPGYQFQFSRAAPGREAAGAAHGTEVPYVFGNLGRAANSPEYDSIDQQVSAAMQTYWTNFAKTGDPNGGGLPRWPKFDPAVRSYLEFTGAGPVAREGLRRKVCDLFTENLKRQIVN</sequence>
<accession>Q01RM8</accession>
<dbReference type="Pfam" id="PF00135">
    <property type="entry name" value="COesterase"/>
    <property type="match status" value="1"/>
</dbReference>
<dbReference type="GO" id="GO:0004104">
    <property type="term" value="F:cholinesterase activity"/>
    <property type="evidence" value="ECO:0007669"/>
    <property type="project" value="InterPro"/>
</dbReference>
<evidence type="ECO:0000313" key="6">
    <source>
        <dbReference type="EMBL" id="ABJ87692.1"/>
    </source>
</evidence>
<feature type="signal peptide" evidence="4">
    <location>
        <begin position="1"/>
        <end position="22"/>
    </location>
</feature>
<dbReference type="AlphaFoldDB" id="Q01RM8"/>
<dbReference type="HOGENOM" id="CLU_006586_16_4_0"/>
<dbReference type="EC" id="3.1.1.-" evidence="4"/>
<dbReference type="InParanoid" id="Q01RM8"/>
<evidence type="ECO:0000256" key="2">
    <source>
        <dbReference type="ARBA" id="ARBA00022801"/>
    </source>
</evidence>
<feature type="domain" description="Carboxylesterase type B" evidence="5">
    <location>
        <begin position="27"/>
        <end position="502"/>
    </location>
</feature>
<proteinExistence type="inferred from homology"/>
<dbReference type="SUPFAM" id="SSF53474">
    <property type="entry name" value="alpha/beta-Hydrolases"/>
    <property type="match status" value="1"/>
</dbReference>
<comment type="similarity">
    <text evidence="1 4">Belongs to the type-B carboxylesterase/lipase family.</text>
</comment>
<dbReference type="KEGG" id="sus:Acid_6772"/>
<dbReference type="eggNOG" id="COG2272">
    <property type="taxonomic scope" value="Bacteria"/>
</dbReference>
<dbReference type="PROSITE" id="PS00122">
    <property type="entry name" value="CARBOXYLESTERASE_B_1"/>
    <property type="match status" value="1"/>
</dbReference>